<dbReference type="Proteomes" id="UP000198861">
    <property type="component" value="Unassembled WGS sequence"/>
</dbReference>
<reference evidence="4 6" key="1">
    <citation type="submission" date="2016-10" db="EMBL/GenBank/DDBJ databases">
        <authorList>
            <person name="de Groot N.N."/>
        </authorList>
    </citation>
    <scope>NUCLEOTIDE SEQUENCE [LARGE SCALE GENOMIC DNA]</scope>
    <source>
        <strain evidence="4 6">DSM 381</strain>
    </source>
</reference>
<keyword evidence="5" id="KW-1185">Reference proteome</keyword>
<dbReference type="Proteomes" id="UP000199579">
    <property type="component" value="Unassembled WGS sequence"/>
</dbReference>
<feature type="compositionally biased region" description="Basic and acidic residues" evidence="1">
    <location>
        <begin position="89"/>
        <end position="113"/>
    </location>
</feature>
<gene>
    <name evidence="3" type="ORF">SAMN04244571_00533</name>
    <name evidence="4" type="ORF">SAMN04244574_00801</name>
</gene>
<protein>
    <submittedName>
        <fullName evidence="4">Protein refolding chaperone Spy/CpxP family</fullName>
    </submittedName>
</protein>
<dbReference type="EMBL" id="FOKJ01000005">
    <property type="protein sequence ID" value="SFA84404.1"/>
    <property type="molecule type" value="Genomic_DNA"/>
</dbReference>
<feature type="chain" id="PRO_5011658884" evidence="2">
    <location>
        <begin position="21"/>
        <end position="153"/>
    </location>
</feature>
<accession>A0A1I3ZXN1</accession>
<name>A0A1I3ZXN1_9GAMM</name>
<evidence type="ECO:0000313" key="5">
    <source>
        <dbReference type="Proteomes" id="UP000198861"/>
    </source>
</evidence>
<evidence type="ECO:0000256" key="2">
    <source>
        <dbReference type="SAM" id="SignalP"/>
    </source>
</evidence>
<dbReference type="AlphaFoldDB" id="A0A1I3ZXN1"/>
<evidence type="ECO:0000256" key="1">
    <source>
        <dbReference type="SAM" id="MobiDB-lite"/>
    </source>
</evidence>
<keyword evidence="2" id="KW-0732">Signal</keyword>
<organism evidence="4 6">
    <name type="scientific">Azotobacter beijerinckii</name>
    <dbReference type="NCBI Taxonomy" id="170623"/>
    <lineage>
        <taxon>Bacteria</taxon>
        <taxon>Pseudomonadati</taxon>
        <taxon>Pseudomonadota</taxon>
        <taxon>Gammaproteobacteria</taxon>
        <taxon>Pseudomonadales</taxon>
        <taxon>Pseudomonadaceae</taxon>
        <taxon>Azotobacter</taxon>
    </lineage>
</organism>
<feature type="signal peptide" evidence="2">
    <location>
        <begin position="1"/>
        <end position="20"/>
    </location>
</feature>
<evidence type="ECO:0000313" key="4">
    <source>
        <dbReference type="EMBL" id="SFK48700.1"/>
    </source>
</evidence>
<dbReference type="EMBL" id="FOSX01000007">
    <property type="protein sequence ID" value="SFK48700.1"/>
    <property type="molecule type" value="Genomic_DNA"/>
</dbReference>
<proteinExistence type="predicted"/>
<sequence length="153" mass="17429">MRKTLSMLLLATALPLTAIAAEPGEPGPVCDMGPGHYQHGREGMAGMPGMMAPMDGLKLNAEQRQAVNKARLDAAQEKREITRRYMDKLSEADKEAMQKELRASRDKADKTFREQLTPEQLKQFEARKAEGEKRRAEWEEFRKWKAEKDAKQN</sequence>
<feature type="compositionally biased region" description="Basic and acidic residues" evidence="1">
    <location>
        <begin position="122"/>
        <end position="153"/>
    </location>
</feature>
<reference evidence="3 5" key="2">
    <citation type="submission" date="2016-10" db="EMBL/GenBank/DDBJ databases">
        <authorList>
            <person name="Varghese N."/>
            <person name="Submissions S."/>
        </authorList>
    </citation>
    <scope>NUCLEOTIDE SEQUENCE [LARGE SCALE GENOMIC DNA]</scope>
    <source>
        <strain evidence="3 5">DSM 282</strain>
    </source>
</reference>
<dbReference type="RefSeq" id="WP_090936152.1">
    <property type="nucleotide sequence ID" value="NZ_FOKJ01000005.1"/>
</dbReference>
<feature type="region of interest" description="Disordered" evidence="1">
    <location>
        <begin position="89"/>
        <end position="153"/>
    </location>
</feature>
<evidence type="ECO:0000313" key="6">
    <source>
        <dbReference type="Proteomes" id="UP000199579"/>
    </source>
</evidence>
<evidence type="ECO:0000313" key="3">
    <source>
        <dbReference type="EMBL" id="SFA84404.1"/>
    </source>
</evidence>